<name>A0A4R9JQA6_9LEPT</name>
<dbReference type="OrthoDB" id="9953028at2"/>
<dbReference type="EMBL" id="RQGG01000029">
    <property type="protein sequence ID" value="TGL52290.1"/>
    <property type="molecule type" value="Genomic_DNA"/>
</dbReference>
<organism evidence="1 2">
    <name type="scientific">Leptospira kemamanensis</name>
    <dbReference type="NCBI Taxonomy" id="2484942"/>
    <lineage>
        <taxon>Bacteria</taxon>
        <taxon>Pseudomonadati</taxon>
        <taxon>Spirochaetota</taxon>
        <taxon>Spirochaetia</taxon>
        <taxon>Leptospirales</taxon>
        <taxon>Leptospiraceae</taxon>
        <taxon>Leptospira</taxon>
    </lineage>
</organism>
<evidence type="ECO:0000313" key="1">
    <source>
        <dbReference type="EMBL" id="TGL52290.1"/>
    </source>
</evidence>
<proteinExistence type="predicted"/>
<comment type="caution">
    <text evidence="1">The sequence shown here is derived from an EMBL/GenBank/DDBJ whole genome shotgun (WGS) entry which is preliminary data.</text>
</comment>
<dbReference type="AlphaFoldDB" id="A0A4R9JQA6"/>
<sequence length="368" mass="43402">MFQVEKHIKIISISIFVLGFDNCFMHYTEKIPPNQIHDGKEISLFRRHLPIKLKLNRSNIPKSIPVEFVEKIKDDKTNEYKLPSLHKQFIDNYIENYYSEEILAKFKINELFINNPNANIMVEIKALPIKIEVDKSSRLYSAFSLGMIPYQTYTYGQITFELVDLDQKEKIKEYTYKLNHRQYVGTSLYIFSPLILLFSDYIDHSGTANTYSIMWRAHEAFHRDLTYDLSRDPKLLERFYIHESPNYSLQIKSTEKGKEFEPLFQSMMESALIAKGFHLFDIDRSYSGKKKIDRSILIEKFIFERNLDGKEEVSKIKYEATCQDLISGNILWKQSISYATMQKELLDQEIIQIATQELFRQLSQDGII</sequence>
<gene>
    <name evidence="1" type="ORF">EHQ59_09570</name>
</gene>
<evidence type="ECO:0000313" key="2">
    <source>
        <dbReference type="Proteomes" id="UP000297609"/>
    </source>
</evidence>
<evidence type="ECO:0008006" key="3">
    <source>
        <dbReference type="Google" id="ProtNLM"/>
    </source>
</evidence>
<protein>
    <recommendedName>
        <fullName evidence="3">Lipoprotein</fullName>
    </recommendedName>
</protein>
<reference evidence="1" key="1">
    <citation type="journal article" date="2019" name="PLoS Negl. Trop. Dis.">
        <title>Revisiting the worldwide diversity of Leptospira species in the environment.</title>
        <authorList>
            <person name="Vincent A.T."/>
            <person name="Schiettekatte O."/>
            <person name="Bourhy P."/>
            <person name="Veyrier F.J."/>
            <person name="Picardeau M."/>
        </authorList>
    </citation>
    <scope>NUCLEOTIDE SEQUENCE [LARGE SCALE GENOMIC DNA]</scope>
    <source>
        <strain evidence="1">201702454</strain>
    </source>
</reference>
<keyword evidence="2" id="KW-1185">Reference proteome</keyword>
<dbReference type="Proteomes" id="UP000297609">
    <property type="component" value="Unassembled WGS sequence"/>
</dbReference>
<accession>A0A4R9JQA6</accession>